<protein>
    <recommendedName>
        <fullName evidence="3">Plasmid related protein</fullName>
    </recommendedName>
</protein>
<accession>A0A119MFZ1</accession>
<evidence type="ECO:0000313" key="1">
    <source>
        <dbReference type="EMBL" id="KWE04956.1"/>
    </source>
</evidence>
<dbReference type="AlphaFoldDB" id="A0A119MFZ1"/>
<evidence type="ECO:0008006" key="3">
    <source>
        <dbReference type="Google" id="ProtNLM"/>
    </source>
</evidence>
<organism evidence="1 2">
    <name type="scientific">Burkholderia ubonensis</name>
    <dbReference type="NCBI Taxonomy" id="101571"/>
    <lineage>
        <taxon>Bacteria</taxon>
        <taxon>Pseudomonadati</taxon>
        <taxon>Pseudomonadota</taxon>
        <taxon>Betaproteobacteria</taxon>
        <taxon>Burkholderiales</taxon>
        <taxon>Burkholderiaceae</taxon>
        <taxon>Burkholderia</taxon>
        <taxon>Burkholderia cepacia complex</taxon>
    </lineage>
</organism>
<dbReference type="OrthoDB" id="5522207at2"/>
<gene>
    <name evidence="1" type="ORF">WL73_12120</name>
</gene>
<comment type="caution">
    <text evidence="1">The sequence shown here is derived from an EMBL/GenBank/DDBJ whole genome shotgun (WGS) entry which is preliminary data.</text>
</comment>
<sequence>MNLPSTRHAGPRFKLGRIFATPAALEVIAGSRVSIIDLLIRHMRGDWGDLSESDRQQNELSIEAGLRLLSSYVLPDGQTVWVITEWDRSSTTFLLPGDY</sequence>
<proteinExistence type="predicted"/>
<dbReference type="RefSeq" id="WP_060324380.1">
    <property type="nucleotide sequence ID" value="NZ_LPIU01000046.1"/>
</dbReference>
<name>A0A119MFZ1_9BURK</name>
<reference evidence="1 2" key="1">
    <citation type="submission" date="2015-11" db="EMBL/GenBank/DDBJ databases">
        <title>Expanding the genomic diversity of Burkholderia species for the development of highly accurate diagnostics.</title>
        <authorList>
            <person name="Sahl J."/>
            <person name="Keim P."/>
            <person name="Wagner D."/>
        </authorList>
    </citation>
    <scope>NUCLEOTIDE SEQUENCE [LARGE SCALE GENOMIC DNA]</scope>
    <source>
        <strain evidence="1 2">MSMB2167WGS</strain>
    </source>
</reference>
<dbReference type="Proteomes" id="UP000062998">
    <property type="component" value="Unassembled WGS sequence"/>
</dbReference>
<evidence type="ECO:0000313" key="2">
    <source>
        <dbReference type="Proteomes" id="UP000062998"/>
    </source>
</evidence>
<dbReference type="EMBL" id="LPIX01000046">
    <property type="protein sequence ID" value="KWE04956.1"/>
    <property type="molecule type" value="Genomic_DNA"/>
</dbReference>